<sequence length="3240" mass="360231">MVLESLLSGVLNKYLSKYIRNLDSHNLELGIFDSSLELTDLEIKPEALAQLNLPIEVVAGHIGRIYIDFSWTGLFSEPVVVNVEDLLVLVSPVADRPYDEEKARNAENASKQQKLSAIEVAKKASSSSDTSSKSHDLSFTEKLTAAIINNIQVNVSNVHIRYEDNSTYPGKPFAFGVALHRVSAQTTDEEWEPTQLDASATIMRKLLEAIGFSAYWNTSVEHPVSGYVRSGQWKEILKSSILSHQVKGQPFNFVVEPVTTTARLTFDKSDPPTDYTNPQIILDILTSALTISLTRPQYICIIDLAQSMQLLAVNERYRKYRPGVHVQGNTKKWWHYAYKAILEEHIRPWSAPRIEAHLEVYNTYWQKYKQKLVLQEAKQSTEALDRKIKGLEDRLDLTNIIAGRERAKTEFIKEKPERDRARRKKKAEDTNWFMRILGYGDEEEEEEEDDDEDLWSQLTDEEKAKVYAGIGYNESREGSSVDGSPIPVQYVRTKVSFLLDRCTVALKNRNGTILRGLLQNVQAGVQLRPVNNAVHVMLSTDAMRVEGALPNRELVPLISSEKLHPDTSMTSQVFSVDFETSPLTVPADMALAITSEPVDIVYNQYAVSELIGFLKVDSLDLSGLKSAAYAGVQELAKASQNNLLYAIQHHKTIQVDFDVKSPNIIIPEHGSLDLGGYLLILDLGSLRVNSELQKDTTALEDATPTEIEARLYDKFVIRITDIQVLLVEQGADWREALQARESRHHILPGLSLQVNTFISAKPDYKQLPQHKIEAVLPSLKLAISDSKIQALVKFAKNVPLPDVQASSNDIPYRTPMPSIDPKAVKSEISAAALRRTKRLMLWSRKTRIAGTTLQTRKITNVDDIDNPSVQPPTPPVAPLKGDVYYTASDHSDEDIQHWAASSQVPKFHDNDSATNQTHTLLRFVIREVVVSISKPSTSILPLPATSGDRSTSPAPPSPTETGESEYLSLRIDSVCVDVALSTYGQALHMGLRGIQVIDKFHIGPDGTYLHLLSSAATSELFSVLYRKVDAKCPDFSGYYGSTEQAVVINFSALNILFHRTAVLFLKKSITEMITSLSSISLTEKVAGTSPAPDPEPTPPSTETQQETDPPTKPQAPKAPVRGVIRFYGEATMEYLCITLTDVHESLANVYIRGLQFSLIDKDTRMTVKARLKDFSFEDAVVNTAYPKIICLQDQTAIDVRFVQFKQPTRQPIPTIIPPDPGASTGPTHVQLDYSLKVRLGSIQVVLLGPYIKELLSFFEPFLNQGAIDTAKEASSIAVKTVDDRRDKIEQVDDIQQTGVKVGLDIKIRSPIILVPEKPSSAHALVANLGNLSIISSFDTEGGIESPDGRAKVTAPLMMYITTRLTSVQISRAVIHSNQTVGSYRLIIEPVELRVDLSRPVDPNVAAVTPLRVTANLEIVQINIGEQDIVTILATLSDNLMAPPRVVAEAVIEETMVTTEAEVHENLPGTSVTPPVPTPTPPKDTKPRKTMFIQFVMDGAELEFYTNEQRLQRSGKGVSSRDPRNGLSRFRLHQVNGSASAYSTGAMNVTASVLTITLEDIRPNSPLAIRQLLLKSSRKVRLRTSAAPGSPPSPKVTPMIEFTYTQDENQLQTFDFIIEGVRVNIFVHYLLAIYNFLSSALTQSKLESPLSPSGGQTSRQTSRTLSVQGGPVGQSVSQSEGLNLRAATPAKPTSRSLQIKCQLRRPEVVLFDDPTSQNSQCLVLRSVGKFAYKSSESGQQVVANLDKVQVFSCVYSQAMRTAYQVLEPCAVTFTRVTTPDQGDLMTADLTDVCLHVSPRVVYVVRGVSEALTSVTQKPASSRQLLEDYEHEDLWGPKPIFSHSFHKRKGSMKNMVDFAPPTEPTTTPRQKLTVQLPRFEAFMELEESLDHVALLRLTCGFHASVIDWSFNLRAEAEMHLGMTSFNEKLSVWEPIIEPVMAKEGDYRPWEVTAKLTRAESHPIKCYSMCDRSPDGPRDSVDGGIQLVHTPGSYPVTETDSDSDTTSETELEWDGHYSSSFLSSDIASPQDEDRNPPTESKSENEDDDEDEGGFFNKVENIFRDIFTSDSEEEEEAAGGGRSETDGGRRMELALSAGVNTGQSDSGISSSARNSNSLAGSEPRDEMDSDTEVTDVETMANYIIVNSQDKLQVTVTPVSLGIVKDLAEAFSTVPEPQLQIMRNIPEASTQIVNTTGLNARLLVPSSFIENAESVGISLVPINGGLVAPSRANHQPLTPEETHGVDAPDTASPDPEDPLETEGLDDLEEVVRTSKYCKEKSHVSCISADETDSGAQDVNQNGVTLEVDGFRSLTNLIPAIAGTSLYPLSPSNSQSDKIYGIVREVEISHGKERIKLRSPLQVANHCLVAVQLFYKKLDLQTLHGAIIPGLDEEEFTSLGIIQPDEVMDIPVIVAYHAGIYACPVDQGYGVSEKPILWKDLQEPAEMSYLCPPSKRGALPPFYFKVKRKDEKIPRPEGLEDAPCYTLNLYPPVTLHNYLPYDVVYTLEETGLKFLLKGDKMAIYSTDLSEPQSMKIQVKQYLSANWEGHLPVSREMKTTESITMATKQVHSDQRKYLTLWAHSSSEGGSWDIFLYSPYWFVNKSELPVEIRASRSRKIFSTHSLSDPVLFTFSNSKRKKAKLRVFDSIWSSSFSLDTVGSSGVVICKDEDHDRTYQFWLDIRMSHLPFTKLVTLTPYFLVHNKSDQELSYAEDGVKAGVWVNIKPSEVLPFWPGSESMKLILRRSTTPDNLSSRPFLIDRPCTTVLRMERGTGITIQVEGGVQEPTTITFLAYTSGHSPVRLDNLCDDLNLRINQKNNGSRHLVRPHRSLLYTWDDPTAERILMWNLYNRNKKSFECLVEQDGWGKVMVSLDSVNRSTLPGDGLYVEGDDASVYSTDDEGVTESDGLLEHPLMNKKQRTTIYWVSYMDGLQRVLVYTQSSRIARAAAQSNVSEPATLEFLASLQGIGVSLVNTAYEEVAYLSLFSSPARWEVESKANRWKALGMELTGVLENAWKHGQEVIVDDNGTIQADLRAQTIAKPVQGALKRIHNPGLWIHFRKSDHHQGLHLKIQKIQIDNQLFDAYFPNVLHVNALPKDVLKKTGPRPFVEVSILRRQMPEYGADTIKYFKVLVQEASLKVDNGFILSVLDVFSHLQEEQDEVLSLRTDLNYIQSSLKETSNTISSSTANPIFFEFFHLSPLKFIVSLSLSGEPHITSDKPGSFQRDLGRVLLESIGSTLTEVTEVELK</sequence>
<feature type="compositionally biased region" description="Polar residues" evidence="4">
    <location>
        <begin position="1646"/>
        <end position="1666"/>
    </location>
</feature>
<dbReference type="GeneID" id="593255"/>
<dbReference type="InterPro" id="IPR026854">
    <property type="entry name" value="VPS13_N"/>
</dbReference>
<evidence type="ECO:0000256" key="3">
    <source>
        <dbReference type="ARBA" id="ARBA00023055"/>
    </source>
</evidence>
<reference evidence="8" key="2">
    <citation type="submission" date="2021-01" db="UniProtKB">
        <authorList>
            <consortium name="EnsemblMetazoa"/>
        </authorList>
    </citation>
    <scope>IDENTIFICATION</scope>
</reference>
<feature type="region of interest" description="Disordered" evidence="4">
    <location>
        <begin position="1460"/>
        <end position="1486"/>
    </location>
</feature>
<feature type="compositionally biased region" description="Basic and acidic residues" evidence="4">
    <location>
        <begin position="2079"/>
        <end position="2088"/>
    </location>
</feature>
<organism evidence="8 9">
    <name type="scientific">Strongylocentrotus purpuratus</name>
    <name type="common">Purple sea urchin</name>
    <dbReference type="NCBI Taxonomy" id="7668"/>
    <lineage>
        <taxon>Eukaryota</taxon>
        <taxon>Metazoa</taxon>
        <taxon>Echinodermata</taxon>
        <taxon>Eleutherozoa</taxon>
        <taxon>Echinozoa</taxon>
        <taxon>Echinoidea</taxon>
        <taxon>Euechinoidea</taxon>
        <taxon>Echinacea</taxon>
        <taxon>Camarodonta</taxon>
        <taxon>Echinidea</taxon>
        <taxon>Strongylocentrotidae</taxon>
        <taxon>Strongylocentrotus</taxon>
    </lineage>
</organism>
<evidence type="ECO:0000313" key="9">
    <source>
        <dbReference type="Proteomes" id="UP000007110"/>
    </source>
</evidence>
<reference evidence="9" key="1">
    <citation type="submission" date="2015-02" db="EMBL/GenBank/DDBJ databases">
        <title>Genome sequencing for Strongylocentrotus purpuratus.</title>
        <authorList>
            <person name="Murali S."/>
            <person name="Liu Y."/>
            <person name="Vee V."/>
            <person name="English A."/>
            <person name="Wang M."/>
            <person name="Skinner E."/>
            <person name="Han Y."/>
            <person name="Muzny D.M."/>
            <person name="Worley K.C."/>
            <person name="Gibbs R.A."/>
        </authorList>
    </citation>
    <scope>NUCLEOTIDE SEQUENCE</scope>
</reference>
<feature type="domain" description="Vacuolar protein sorting-associated protein 13 VPS13 adaptor binding" evidence="7">
    <location>
        <begin position="2291"/>
        <end position="2834"/>
    </location>
</feature>
<accession>A0A7M7PES6</accession>
<protein>
    <submittedName>
        <fullName evidence="8">Uncharacterized protein</fullName>
    </submittedName>
</protein>
<dbReference type="InterPro" id="IPR026847">
    <property type="entry name" value="VPS13"/>
</dbReference>
<dbReference type="OrthoDB" id="428159at2759"/>
<dbReference type="Pfam" id="PF25033">
    <property type="entry name" value="VPS13_M"/>
    <property type="match status" value="1"/>
</dbReference>
<dbReference type="GO" id="GO:0006623">
    <property type="term" value="P:protein targeting to vacuole"/>
    <property type="evidence" value="ECO:0000318"/>
    <property type="project" value="GO_Central"/>
</dbReference>
<dbReference type="OMA" id="PWEFTIK"/>
<dbReference type="PANTHER" id="PTHR16166">
    <property type="entry name" value="VACUOLAR PROTEIN SORTING-ASSOCIATED PROTEIN VPS13"/>
    <property type="match status" value="1"/>
</dbReference>
<dbReference type="InterPro" id="IPR056747">
    <property type="entry name" value="VPS13-like_M"/>
</dbReference>
<evidence type="ECO:0000256" key="4">
    <source>
        <dbReference type="SAM" id="MobiDB-lite"/>
    </source>
</evidence>
<feature type="compositionally biased region" description="Acidic residues" evidence="4">
    <location>
        <begin position="1996"/>
        <end position="2009"/>
    </location>
</feature>
<evidence type="ECO:0000256" key="2">
    <source>
        <dbReference type="ARBA" id="ARBA00022448"/>
    </source>
</evidence>
<feature type="region of interest" description="Disordered" evidence="4">
    <location>
        <begin position="2225"/>
        <end position="2257"/>
    </location>
</feature>
<proteinExistence type="inferred from homology"/>
<evidence type="ECO:0000256" key="1">
    <source>
        <dbReference type="ARBA" id="ARBA00006545"/>
    </source>
</evidence>
<evidence type="ECO:0000313" key="8">
    <source>
        <dbReference type="EnsemblMetazoa" id="XP_030850036"/>
    </source>
</evidence>
<dbReference type="KEGG" id="spu:593255"/>
<dbReference type="Proteomes" id="UP000007110">
    <property type="component" value="Unassembled WGS sequence"/>
</dbReference>
<feature type="compositionally biased region" description="Low complexity" evidence="4">
    <location>
        <begin position="2100"/>
        <end position="2117"/>
    </location>
</feature>
<dbReference type="RefSeq" id="XP_030850036.1">
    <property type="nucleotide sequence ID" value="XM_030994176.1"/>
</dbReference>
<feature type="domain" description="Chorein N-terminal" evidence="5">
    <location>
        <begin position="2"/>
        <end position="1083"/>
    </location>
</feature>
<keyword evidence="9" id="KW-1185">Reference proteome</keyword>
<feature type="region of interest" description="Disordered" evidence="4">
    <location>
        <begin position="1963"/>
        <end position="2128"/>
    </location>
</feature>
<comment type="similarity">
    <text evidence="1">Belongs to the VPS13 family.</text>
</comment>
<name>A0A7M7PES6_STRPU</name>
<dbReference type="PANTHER" id="PTHR16166:SF146">
    <property type="entry name" value="VACUOLAR PROTEIN SORTING-ASSOCIATED PROTEIN 13A-LIKE ISOFORM X1"/>
    <property type="match status" value="1"/>
</dbReference>
<feature type="region of interest" description="Disordered" evidence="4">
    <location>
        <begin position="940"/>
        <end position="963"/>
    </location>
</feature>
<feature type="compositionally biased region" description="Basic and acidic residues" evidence="4">
    <location>
        <begin position="1969"/>
        <end position="1978"/>
    </location>
</feature>
<dbReference type="Pfam" id="PF12624">
    <property type="entry name" value="VPS13_N"/>
    <property type="match status" value="1"/>
</dbReference>
<evidence type="ECO:0000259" key="5">
    <source>
        <dbReference type="Pfam" id="PF12624"/>
    </source>
</evidence>
<dbReference type="GO" id="GO:0045053">
    <property type="term" value="P:protein retention in Golgi apparatus"/>
    <property type="evidence" value="ECO:0000318"/>
    <property type="project" value="GO_Central"/>
</dbReference>
<dbReference type="InterPro" id="IPR009543">
    <property type="entry name" value="VPS13_VAB"/>
</dbReference>
<feature type="region of interest" description="Disordered" evidence="4">
    <location>
        <begin position="1084"/>
        <end position="1118"/>
    </location>
</feature>
<evidence type="ECO:0000259" key="6">
    <source>
        <dbReference type="Pfam" id="PF25033"/>
    </source>
</evidence>
<feature type="region of interest" description="Disordered" evidence="4">
    <location>
        <begin position="1646"/>
        <end position="1690"/>
    </location>
</feature>
<keyword evidence="3" id="KW-0445">Lipid transport</keyword>
<dbReference type="GO" id="GO:0006869">
    <property type="term" value="P:lipid transport"/>
    <property type="evidence" value="ECO:0007669"/>
    <property type="project" value="UniProtKB-KW"/>
</dbReference>
<feature type="compositionally biased region" description="Polar residues" evidence="4">
    <location>
        <begin position="2014"/>
        <end position="2024"/>
    </location>
</feature>
<evidence type="ECO:0000259" key="7">
    <source>
        <dbReference type="Pfam" id="PF25036"/>
    </source>
</evidence>
<feature type="compositionally biased region" description="Basic and acidic residues" evidence="4">
    <location>
        <begin position="2028"/>
        <end position="2040"/>
    </location>
</feature>
<keyword evidence="2" id="KW-0813">Transport</keyword>
<dbReference type="InParanoid" id="A0A7M7PES6"/>
<dbReference type="EnsemblMetazoa" id="XM_030994176">
    <property type="protein sequence ID" value="XP_030850036"/>
    <property type="gene ID" value="LOC593255"/>
</dbReference>
<feature type="domain" description="VPS13-like middle region" evidence="6">
    <location>
        <begin position="1141"/>
        <end position="1938"/>
    </location>
</feature>
<dbReference type="Pfam" id="PF25036">
    <property type="entry name" value="VPS13_VAB"/>
    <property type="match status" value="1"/>
</dbReference>